<evidence type="ECO:0000256" key="5">
    <source>
        <dbReference type="ARBA" id="ARBA00023054"/>
    </source>
</evidence>
<feature type="region of interest" description="Disordered" evidence="6">
    <location>
        <begin position="25"/>
        <end position="54"/>
    </location>
</feature>
<dbReference type="RefSeq" id="WP_248945067.1">
    <property type="nucleotide sequence ID" value="NZ_CBCSGY010000005.1"/>
</dbReference>
<dbReference type="Proteomes" id="UP001165275">
    <property type="component" value="Unassembled WGS sequence"/>
</dbReference>
<evidence type="ECO:0000256" key="6">
    <source>
        <dbReference type="SAM" id="MobiDB-lite"/>
    </source>
</evidence>
<dbReference type="InterPro" id="IPR036708">
    <property type="entry name" value="BipD-like_sf"/>
</dbReference>
<organism evidence="7 8">
    <name type="scientific">Serratia silvae</name>
    <dbReference type="NCBI Taxonomy" id="2824122"/>
    <lineage>
        <taxon>Bacteria</taxon>
        <taxon>Pseudomonadati</taxon>
        <taxon>Pseudomonadota</taxon>
        <taxon>Gammaproteobacteria</taxon>
        <taxon>Enterobacterales</taxon>
        <taxon>Yersiniaceae</taxon>
        <taxon>Serratia</taxon>
    </lineage>
</organism>
<evidence type="ECO:0000256" key="3">
    <source>
        <dbReference type="ARBA" id="ARBA00022525"/>
    </source>
</evidence>
<comment type="similarity">
    <text evidence="2">Belongs to the invasin protein D family.</text>
</comment>
<proteinExistence type="inferred from homology"/>
<keyword evidence="8" id="KW-1185">Reference proteome</keyword>
<evidence type="ECO:0000313" key="7">
    <source>
        <dbReference type="EMBL" id="MCL1028785.1"/>
    </source>
</evidence>
<keyword evidence="5" id="KW-0175">Coiled coil</keyword>
<evidence type="ECO:0000313" key="8">
    <source>
        <dbReference type="Proteomes" id="UP001165275"/>
    </source>
</evidence>
<sequence length="371" mass="40599">MATVSATLHQFVLPTVIDINPSECETSSNTLADTPPSATASHAIRNNTPASHGYRTANEGYSQRLDAYCHQPTLGANDLTKAATLIGVLHHSQQLEARHLINEWNTTLLENMDEAQLSGVIEQRAGRSTARSSAIPPAIPRGADKYPLSSWELGDKLADSIKDMNEEYLKTFQEGVAKYNEFFADFSKDIVNIIANNVKVDEDGDIQFEGGNVYKALNKLLKKYDVSKPTKSATLFPKQSGNGSDRVTSGGSKAEAEAWANQFGLPAHCVKKLSNGQYVVTMDTSAVQNIKDKLPVRYPEAPTSSYVKFMSTVEWSAWQSSFDQQKGNLQTGLQTVVQKYAGANSTYENLVKILSGTISSLLESDKSFFNI</sequence>
<accession>A0ABT0K9Q5</accession>
<dbReference type="EMBL" id="JAGQDC010000004">
    <property type="protein sequence ID" value="MCL1028785.1"/>
    <property type="molecule type" value="Genomic_DNA"/>
</dbReference>
<dbReference type="SUPFAM" id="SSF140693">
    <property type="entry name" value="IpaD-like"/>
    <property type="match status" value="1"/>
</dbReference>
<protein>
    <submittedName>
        <fullName evidence="7">IpaD/SipD/SspD family type III secretion system needle tip protein</fullName>
    </submittedName>
</protein>
<feature type="compositionally biased region" description="Polar residues" evidence="6">
    <location>
        <begin position="25"/>
        <end position="50"/>
    </location>
</feature>
<keyword evidence="3" id="KW-0964">Secreted</keyword>
<comment type="caution">
    <text evidence="7">The sequence shown here is derived from an EMBL/GenBank/DDBJ whole genome shotgun (WGS) entry which is preliminary data.</text>
</comment>
<dbReference type="InterPro" id="IPR009483">
    <property type="entry name" value="IpaD/BipD/SipD"/>
</dbReference>
<reference evidence="7" key="1">
    <citation type="submission" date="2021-04" db="EMBL/GenBank/DDBJ databases">
        <title>Genome sequence of Serratia sp. arafor3.</title>
        <authorList>
            <person name="Besaury L."/>
        </authorList>
    </citation>
    <scope>NUCLEOTIDE SEQUENCE</scope>
    <source>
        <strain evidence="7">Arafor3</strain>
    </source>
</reference>
<dbReference type="Pfam" id="PF06511">
    <property type="entry name" value="T3SS_TC"/>
    <property type="match status" value="1"/>
</dbReference>
<name>A0ABT0K9Q5_9GAMM</name>
<keyword evidence="4" id="KW-0843">Virulence</keyword>
<comment type="subcellular location">
    <subcellularLocation>
        <location evidence="1">Secreted</location>
    </subcellularLocation>
</comment>
<evidence type="ECO:0000256" key="4">
    <source>
        <dbReference type="ARBA" id="ARBA00023026"/>
    </source>
</evidence>
<dbReference type="Gene3D" id="1.20.1710.10">
    <property type="entry name" value="IpaD-like"/>
    <property type="match status" value="1"/>
</dbReference>
<evidence type="ECO:0000256" key="2">
    <source>
        <dbReference type="ARBA" id="ARBA00007741"/>
    </source>
</evidence>
<evidence type="ECO:0000256" key="1">
    <source>
        <dbReference type="ARBA" id="ARBA00004613"/>
    </source>
</evidence>
<gene>
    <name evidence="7" type="ORF">KAJ71_07070</name>
</gene>